<reference evidence="2 3" key="1">
    <citation type="submission" date="2020-02" db="EMBL/GenBank/DDBJ databases">
        <title>Synteny-based analysis reveals conserved mechanism for high triclosan tolerance in Pseudomonas, as well as instances of horizontal transfer.</title>
        <authorList>
            <person name="Mcfarland A.G."/>
            <person name="Bertucci H.K."/>
            <person name="Litmann E."/>
            <person name="Shen J."/>
            <person name="Huttenhower C."/>
            <person name="Hartmann E.M."/>
        </authorList>
    </citation>
    <scope>NUCLEOTIDE SEQUENCE [LARGE SCALE GENOMIC DNA]</scope>
    <source>
        <strain evidence="2 3">115A1</strain>
    </source>
</reference>
<dbReference type="Proteomes" id="UP000786387">
    <property type="component" value="Unassembled WGS sequence"/>
</dbReference>
<dbReference type="PANTHER" id="PTHR43194">
    <property type="entry name" value="HYDROLASE ALPHA/BETA FOLD FAMILY"/>
    <property type="match status" value="1"/>
</dbReference>
<keyword evidence="3" id="KW-1185">Reference proteome</keyword>
<evidence type="ECO:0000313" key="3">
    <source>
        <dbReference type="Proteomes" id="UP000786387"/>
    </source>
</evidence>
<dbReference type="SUPFAM" id="SSF53474">
    <property type="entry name" value="alpha/beta-Hydrolases"/>
    <property type="match status" value="1"/>
</dbReference>
<feature type="domain" description="AB hydrolase-1" evidence="1">
    <location>
        <begin position="33"/>
        <end position="257"/>
    </location>
</feature>
<keyword evidence="2" id="KW-0378">Hydrolase</keyword>
<dbReference type="InterPro" id="IPR050228">
    <property type="entry name" value="Carboxylesterase_BioH"/>
</dbReference>
<dbReference type="GO" id="GO:0016787">
    <property type="term" value="F:hydrolase activity"/>
    <property type="evidence" value="ECO:0007669"/>
    <property type="project" value="UniProtKB-KW"/>
</dbReference>
<dbReference type="Gene3D" id="3.40.50.1820">
    <property type="entry name" value="alpha/beta hydrolase"/>
    <property type="match status" value="1"/>
</dbReference>
<evidence type="ECO:0000313" key="2">
    <source>
        <dbReference type="EMBL" id="MBA1273297.1"/>
    </source>
</evidence>
<comment type="caution">
    <text evidence="2">The sequence shown here is derived from an EMBL/GenBank/DDBJ whole genome shotgun (WGS) entry which is preliminary data.</text>
</comment>
<dbReference type="InterPro" id="IPR000073">
    <property type="entry name" value="AB_hydrolase_1"/>
</dbReference>
<dbReference type="EMBL" id="JAAMRF010000003">
    <property type="protein sequence ID" value="MBA1273297.1"/>
    <property type="molecule type" value="Genomic_DNA"/>
</dbReference>
<evidence type="ECO:0000259" key="1">
    <source>
        <dbReference type="Pfam" id="PF12697"/>
    </source>
</evidence>
<name>A0ABR5YZB2_9GAMM</name>
<dbReference type="Pfam" id="PF12697">
    <property type="entry name" value="Abhydrolase_6"/>
    <property type="match status" value="1"/>
</dbReference>
<sequence length="269" mass="29407">MPTARPRWNVCWISWPNAGTDWPRSPSRMRNRLILLPGWAFGEAALAPLRDALLERDSHLQVDILPLPDRADPADWLKSLDPQIPDGAWLAGWSLGGMLAARLAASRAERCRGLIGIASNLCFRSSEQWPTAMPAEIFDTFHQAFGLDPELTLKRFTLLVSRGAFDPKTLARQLQVSQAAMSPAALDAGLQLLAHLDNRDVLGAFAGPQLHLFASSDALVPVAAADALQAEVPDVDIRVVEDASHGLPLEQPDTVARLMVRFMREGEDG</sequence>
<gene>
    <name evidence="2" type="ORF">G7026_08020</name>
</gene>
<proteinExistence type="predicted"/>
<dbReference type="InterPro" id="IPR029058">
    <property type="entry name" value="AB_hydrolase_fold"/>
</dbReference>
<dbReference type="PANTHER" id="PTHR43194:SF5">
    <property type="entry name" value="PIMELOYL-[ACYL-CARRIER PROTEIN] METHYL ESTER ESTERASE"/>
    <property type="match status" value="1"/>
</dbReference>
<protein>
    <submittedName>
        <fullName evidence="2">Alpha/beta fold hydrolase</fullName>
    </submittedName>
</protein>
<accession>A0ABR5YZB2</accession>
<organism evidence="2 3">
    <name type="scientific">Stutzerimonas azotifigens</name>
    <dbReference type="NCBI Taxonomy" id="291995"/>
    <lineage>
        <taxon>Bacteria</taxon>
        <taxon>Pseudomonadati</taxon>
        <taxon>Pseudomonadota</taxon>
        <taxon>Gammaproteobacteria</taxon>
        <taxon>Pseudomonadales</taxon>
        <taxon>Pseudomonadaceae</taxon>
        <taxon>Stutzerimonas</taxon>
    </lineage>
</organism>